<dbReference type="RefSeq" id="WP_160142298.1">
    <property type="nucleotide sequence ID" value="NZ_UWPJ01000024.1"/>
</dbReference>
<accession>A0A3P4B3X2</accession>
<organism evidence="3 4">
    <name type="scientific">Pigmentiphaga humi</name>
    <dbReference type="NCBI Taxonomy" id="2478468"/>
    <lineage>
        <taxon>Bacteria</taxon>
        <taxon>Pseudomonadati</taxon>
        <taxon>Pseudomonadota</taxon>
        <taxon>Betaproteobacteria</taxon>
        <taxon>Burkholderiales</taxon>
        <taxon>Alcaligenaceae</taxon>
        <taxon>Pigmentiphaga</taxon>
    </lineage>
</organism>
<dbReference type="Pfam" id="PF03401">
    <property type="entry name" value="TctC"/>
    <property type="match status" value="1"/>
</dbReference>
<keyword evidence="2" id="KW-0732">Signal</keyword>
<comment type="similarity">
    <text evidence="1">Belongs to the UPF0065 (bug) family.</text>
</comment>
<name>A0A3P4B3X2_9BURK</name>
<evidence type="ECO:0000256" key="2">
    <source>
        <dbReference type="SAM" id="SignalP"/>
    </source>
</evidence>
<evidence type="ECO:0000313" key="3">
    <source>
        <dbReference type="EMBL" id="VCU70989.1"/>
    </source>
</evidence>
<dbReference type="OrthoDB" id="8678477at2"/>
<sequence length="325" mass="34315">MNTLSSSKILVVPLLVALFASFAARSQPAFPPRQINVVVPMAGGTADVLGRLVAPKLAQALSTTVIVDSRPGVGGNIATDHVAKGPQDGSLLLVGVNAPLVVNNTLFKNLPYDPVRDFSPVTMGVSTSQYLVVHPSLPVRSVEDFVAYVKANPGLPYASVGTGGASHLTMEMFRASAGLQMTHVPYRGAGPALTDLVAGNVKAAFLVPGNALPYVPSGRLRLIASSGRQRVAATPDVPTMIESGFKDFEAIAWIGFLVRSGTSPDVVRRYHAELTRILQMPDVKAKLEEMQFEVAPSTPQAFGAFMKEEIARWGAVVKATGVTAD</sequence>
<protein>
    <submittedName>
        <fullName evidence="3">Tripartite tricarboxylate transporter family receptor</fullName>
    </submittedName>
</protein>
<dbReference type="PANTHER" id="PTHR42928">
    <property type="entry name" value="TRICARBOXYLATE-BINDING PROTEIN"/>
    <property type="match status" value="1"/>
</dbReference>
<dbReference type="AlphaFoldDB" id="A0A3P4B3X2"/>
<proteinExistence type="inferred from homology"/>
<feature type="signal peptide" evidence="2">
    <location>
        <begin position="1"/>
        <end position="23"/>
    </location>
</feature>
<evidence type="ECO:0000313" key="4">
    <source>
        <dbReference type="Proteomes" id="UP000277294"/>
    </source>
</evidence>
<keyword evidence="4" id="KW-1185">Reference proteome</keyword>
<feature type="chain" id="PRO_5018065828" evidence="2">
    <location>
        <begin position="24"/>
        <end position="325"/>
    </location>
</feature>
<dbReference type="Gene3D" id="3.40.190.150">
    <property type="entry name" value="Bordetella uptake gene, domain 1"/>
    <property type="match status" value="1"/>
</dbReference>
<dbReference type="SUPFAM" id="SSF53850">
    <property type="entry name" value="Periplasmic binding protein-like II"/>
    <property type="match status" value="1"/>
</dbReference>
<dbReference type="EMBL" id="UWPJ01000024">
    <property type="protein sequence ID" value="VCU70989.1"/>
    <property type="molecule type" value="Genomic_DNA"/>
</dbReference>
<dbReference type="InterPro" id="IPR042100">
    <property type="entry name" value="Bug_dom1"/>
</dbReference>
<dbReference type="Proteomes" id="UP000277294">
    <property type="component" value="Unassembled WGS sequence"/>
</dbReference>
<dbReference type="PANTHER" id="PTHR42928:SF5">
    <property type="entry name" value="BLR1237 PROTEIN"/>
    <property type="match status" value="1"/>
</dbReference>
<dbReference type="InterPro" id="IPR005064">
    <property type="entry name" value="BUG"/>
</dbReference>
<dbReference type="PIRSF" id="PIRSF017082">
    <property type="entry name" value="YflP"/>
    <property type="match status" value="1"/>
</dbReference>
<evidence type="ECO:0000256" key="1">
    <source>
        <dbReference type="ARBA" id="ARBA00006987"/>
    </source>
</evidence>
<reference evidence="3 4" key="1">
    <citation type="submission" date="2018-10" db="EMBL/GenBank/DDBJ databases">
        <authorList>
            <person name="Criscuolo A."/>
        </authorList>
    </citation>
    <scope>NUCLEOTIDE SEQUENCE [LARGE SCALE GENOMIC DNA]</scope>
    <source>
        <strain evidence="3">DnA1</strain>
    </source>
</reference>
<dbReference type="Gene3D" id="3.40.190.10">
    <property type="entry name" value="Periplasmic binding protein-like II"/>
    <property type="match status" value="1"/>
</dbReference>
<dbReference type="CDD" id="cd13578">
    <property type="entry name" value="PBP2_Bug27"/>
    <property type="match status" value="1"/>
</dbReference>
<keyword evidence="3" id="KW-0675">Receptor</keyword>
<gene>
    <name evidence="3" type="ORF">PIGHUM_03069</name>
</gene>